<evidence type="ECO:0000313" key="2">
    <source>
        <dbReference type="Proteomes" id="UP001497382"/>
    </source>
</evidence>
<gene>
    <name evidence="1" type="ORF">LARSCL_LOCUS5446</name>
</gene>
<evidence type="ECO:0008006" key="3">
    <source>
        <dbReference type="Google" id="ProtNLM"/>
    </source>
</evidence>
<sequence>MAKNKFRTRKLPMVRATRKRMMHTWYFSPDTRIQSQRGCTHSPHKIRNIINRECQKSVKFHLRKY</sequence>
<name>A0AAV1ZI25_9ARAC</name>
<accession>A0AAV1ZI25</accession>
<evidence type="ECO:0000313" key="1">
    <source>
        <dbReference type="EMBL" id="CAL1270701.1"/>
    </source>
</evidence>
<dbReference type="Proteomes" id="UP001497382">
    <property type="component" value="Unassembled WGS sequence"/>
</dbReference>
<proteinExistence type="predicted"/>
<keyword evidence="2" id="KW-1185">Reference proteome</keyword>
<comment type="caution">
    <text evidence="1">The sequence shown here is derived from an EMBL/GenBank/DDBJ whole genome shotgun (WGS) entry which is preliminary data.</text>
</comment>
<organism evidence="1 2">
    <name type="scientific">Larinioides sclopetarius</name>
    <dbReference type="NCBI Taxonomy" id="280406"/>
    <lineage>
        <taxon>Eukaryota</taxon>
        <taxon>Metazoa</taxon>
        <taxon>Ecdysozoa</taxon>
        <taxon>Arthropoda</taxon>
        <taxon>Chelicerata</taxon>
        <taxon>Arachnida</taxon>
        <taxon>Araneae</taxon>
        <taxon>Araneomorphae</taxon>
        <taxon>Entelegynae</taxon>
        <taxon>Araneoidea</taxon>
        <taxon>Araneidae</taxon>
        <taxon>Larinioides</taxon>
    </lineage>
</organism>
<dbReference type="EMBL" id="CAXIEN010000050">
    <property type="protein sequence ID" value="CAL1270701.1"/>
    <property type="molecule type" value="Genomic_DNA"/>
</dbReference>
<protein>
    <recommendedName>
        <fullName evidence="3">Ribosomal protein S19</fullName>
    </recommendedName>
</protein>
<reference evidence="1 2" key="1">
    <citation type="submission" date="2024-04" db="EMBL/GenBank/DDBJ databases">
        <authorList>
            <person name="Rising A."/>
            <person name="Reimegard J."/>
            <person name="Sonavane S."/>
            <person name="Akerstrom W."/>
            <person name="Nylinder S."/>
            <person name="Hedman E."/>
            <person name="Kallberg Y."/>
        </authorList>
    </citation>
    <scope>NUCLEOTIDE SEQUENCE [LARGE SCALE GENOMIC DNA]</scope>
</reference>
<dbReference type="AlphaFoldDB" id="A0AAV1ZI25"/>